<organism evidence="2 3">
    <name type="scientific">Rickenella mellea</name>
    <dbReference type="NCBI Taxonomy" id="50990"/>
    <lineage>
        <taxon>Eukaryota</taxon>
        <taxon>Fungi</taxon>
        <taxon>Dikarya</taxon>
        <taxon>Basidiomycota</taxon>
        <taxon>Agaricomycotina</taxon>
        <taxon>Agaricomycetes</taxon>
        <taxon>Hymenochaetales</taxon>
        <taxon>Rickenellaceae</taxon>
        <taxon>Rickenella</taxon>
    </lineage>
</organism>
<feature type="signal peptide" evidence="1">
    <location>
        <begin position="1"/>
        <end position="20"/>
    </location>
</feature>
<protein>
    <submittedName>
        <fullName evidence="2">Uncharacterized protein</fullName>
    </submittedName>
</protein>
<evidence type="ECO:0000313" key="2">
    <source>
        <dbReference type="EMBL" id="TDL21383.1"/>
    </source>
</evidence>
<keyword evidence="1" id="KW-0732">Signal</keyword>
<reference evidence="2 3" key="1">
    <citation type="submission" date="2018-06" db="EMBL/GenBank/DDBJ databases">
        <title>A transcriptomic atlas of mushroom development highlights an independent origin of complex multicellularity.</title>
        <authorList>
            <consortium name="DOE Joint Genome Institute"/>
            <person name="Krizsan K."/>
            <person name="Almasi E."/>
            <person name="Merenyi Z."/>
            <person name="Sahu N."/>
            <person name="Viragh M."/>
            <person name="Koszo T."/>
            <person name="Mondo S."/>
            <person name="Kiss B."/>
            <person name="Balint B."/>
            <person name="Kues U."/>
            <person name="Barry K."/>
            <person name="Hegedus J.C."/>
            <person name="Henrissat B."/>
            <person name="Johnson J."/>
            <person name="Lipzen A."/>
            <person name="Ohm R."/>
            <person name="Nagy I."/>
            <person name="Pangilinan J."/>
            <person name="Yan J."/>
            <person name="Xiong Y."/>
            <person name="Grigoriev I.V."/>
            <person name="Hibbett D.S."/>
            <person name="Nagy L.G."/>
        </authorList>
    </citation>
    <scope>NUCLEOTIDE SEQUENCE [LARGE SCALE GENOMIC DNA]</scope>
    <source>
        <strain evidence="2 3">SZMC22713</strain>
    </source>
</reference>
<gene>
    <name evidence="2" type="ORF">BD410DRAFT_840586</name>
</gene>
<sequence>MHPNTAVLLLALSAVTPALSAPLSLGSLGSLGKEVGKGLASGSALGGVVAGIEQLTGSSSTTTSKREFSEDDIALLKRAVSLGDLGKEVAKGLASGGALAGIVAGIDKLTGSSSTTTFKRELSDEDIALLKRAVSLGDLGKEIAKGLASGGALAGIVDGIDKLTGSSSTTTTSKREPLSLGSLGKAILGTGASLVTSSVVGDVIGDVTGQSSKRETITLPPTLGLGVGPAVLSPDTVTLDGESLTRREMEARGLLSSIVSDADSVITKGIVGGVASGIAGSVVGDIVGSKRDAFILPTTITPVLTPEQIATIDAKSTRREMEARGLLSSIVSDADSVITKGIVGGVASGIAGSVVGDIVGSKRETFTLPPTISGIPTPEEIAAILGKSSKRDIDVRSLLSKVLPAAEDTFEDVLKKAVAGGVGSAVGGVAVNSAVGDKNSKRELTDAQLLALMFAGGDDESSKRSLNDLD</sequence>
<evidence type="ECO:0000256" key="1">
    <source>
        <dbReference type="SAM" id="SignalP"/>
    </source>
</evidence>
<accession>A0A4Y7Q155</accession>
<keyword evidence="3" id="KW-1185">Reference proteome</keyword>
<proteinExistence type="predicted"/>
<dbReference type="AlphaFoldDB" id="A0A4Y7Q155"/>
<evidence type="ECO:0000313" key="3">
    <source>
        <dbReference type="Proteomes" id="UP000294933"/>
    </source>
</evidence>
<feature type="chain" id="PRO_5021386214" evidence="1">
    <location>
        <begin position="21"/>
        <end position="470"/>
    </location>
</feature>
<dbReference type="VEuPathDB" id="FungiDB:BD410DRAFT_840586"/>
<dbReference type="EMBL" id="ML170181">
    <property type="protein sequence ID" value="TDL21383.1"/>
    <property type="molecule type" value="Genomic_DNA"/>
</dbReference>
<name>A0A4Y7Q155_9AGAM</name>
<dbReference type="Proteomes" id="UP000294933">
    <property type="component" value="Unassembled WGS sequence"/>
</dbReference>